<name>A0A2P2QXT0_RHIMU</name>
<dbReference type="AlphaFoldDB" id="A0A2P2QXT0"/>
<dbReference type="EMBL" id="GGEC01091335">
    <property type="protein sequence ID" value="MBX71819.1"/>
    <property type="molecule type" value="Transcribed_RNA"/>
</dbReference>
<evidence type="ECO:0000313" key="1">
    <source>
        <dbReference type="EMBL" id="MBX71819.1"/>
    </source>
</evidence>
<sequence length="41" mass="4737">MQVLIHHVSNSYIPKKKSDLCPRIPHPLHLLCGQIKSNKYV</sequence>
<reference evidence="1" key="1">
    <citation type="submission" date="2018-02" db="EMBL/GenBank/DDBJ databases">
        <title>Rhizophora mucronata_Transcriptome.</title>
        <authorList>
            <person name="Meera S.P."/>
            <person name="Sreeshan A."/>
            <person name="Augustine A."/>
        </authorList>
    </citation>
    <scope>NUCLEOTIDE SEQUENCE</scope>
    <source>
        <tissue evidence="1">Leaf</tissue>
    </source>
</reference>
<accession>A0A2P2QXT0</accession>
<protein>
    <submittedName>
        <fullName evidence="1">Uncharacterized protein</fullName>
    </submittedName>
</protein>
<organism evidence="1">
    <name type="scientific">Rhizophora mucronata</name>
    <name type="common">Asiatic mangrove</name>
    <dbReference type="NCBI Taxonomy" id="61149"/>
    <lineage>
        <taxon>Eukaryota</taxon>
        <taxon>Viridiplantae</taxon>
        <taxon>Streptophyta</taxon>
        <taxon>Embryophyta</taxon>
        <taxon>Tracheophyta</taxon>
        <taxon>Spermatophyta</taxon>
        <taxon>Magnoliopsida</taxon>
        <taxon>eudicotyledons</taxon>
        <taxon>Gunneridae</taxon>
        <taxon>Pentapetalae</taxon>
        <taxon>rosids</taxon>
        <taxon>fabids</taxon>
        <taxon>Malpighiales</taxon>
        <taxon>Rhizophoraceae</taxon>
        <taxon>Rhizophora</taxon>
    </lineage>
</organism>
<proteinExistence type="predicted"/>